<dbReference type="EMBL" id="GGEC01002642">
    <property type="protein sequence ID" value="MBW83125.1"/>
    <property type="molecule type" value="Transcribed_RNA"/>
</dbReference>
<protein>
    <submittedName>
        <fullName evidence="1">Uncharacterized protein</fullName>
    </submittedName>
</protein>
<accession>A0A2P2IPH8</accession>
<evidence type="ECO:0000313" key="1">
    <source>
        <dbReference type="EMBL" id="MBW83125.1"/>
    </source>
</evidence>
<dbReference type="AlphaFoldDB" id="A0A2P2IPH8"/>
<proteinExistence type="predicted"/>
<name>A0A2P2IPH8_RHIMU</name>
<reference evidence="1" key="1">
    <citation type="submission" date="2018-02" db="EMBL/GenBank/DDBJ databases">
        <title>Rhizophora mucronata_Transcriptome.</title>
        <authorList>
            <person name="Meera S.P."/>
            <person name="Sreeshan A."/>
            <person name="Augustine A."/>
        </authorList>
    </citation>
    <scope>NUCLEOTIDE SEQUENCE</scope>
    <source>
        <tissue evidence="1">Leaf</tissue>
    </source>
</reference>
<sequence length="23" mass="2707">MGLKLRCCFGKLFSVVILENWFC</sequence>
<organism evidence="1">
    <name type="scientific">Rhizophora mucronata</name>
    <name type="common">Asiatic mangrove</name>
    <dbReference type="NCBI Taxonomy" id="61149"/>
    <lineage>
        <taxon>Eukaryota</taxon>
        <taxon>Viridiplantae</taxon>
        <taxon>Streptophyta</taxon>
        <taxon>Embryophyta</taxon>
        <taxon>Tracheophyta</taxon>
        <taxon>Spermatophyta</taxon>
        <taxon>Magnoliopsida</taxon>
        <taxon>eudicotyledons</taxon>
        <taxon>Gunneridae</taxon>
        <taxon>Pentapetalae</taxon>
        <taxon>rosids</taxon>
        <taxon>fabids</taxon>
        <taxon>Malpighiales</taxon>
        <taxon>Rhizophoraceae</taxon>
        <taxon>Rhizophora</taxon>
    </lineage>
</organism>